<evidence type="ECO:0000259" key="2">
    <source>
        <dbReference type="Pfam" id="PF14340"/>
    </source>
</evidence>
<dbReference type="RefSeq" id="WP_113948413.1">
    <property type="nucleotide sequence ID" value="NZ_QNQU01000006.1"/>
</dbReference>
<evidence type="ECO:0000313" key="3">
    <source>
        <dbReference type="EMBL" id="RBQ08744.1"/>
    </source>
</evidence>
<accession>A0A366L612</accession>
<keyword evidence="1" id="KW-0472">Membrane</keyword>
<keyword evidence="4" id="KW-1185">Reference proteome</keyword>
<evidence type="ECO:0000313" key="4">
    <source>
        <dbReference type="Proteomes" id="UP000252081"/>
    </source>
</evidence>
<dbReference type="InterPro" id="IPR025508">
    <property type="entry name" value="DUF4395"/>
</dbReference>
<comment type="caution">
    <text evidence="3">The sequence shown here is derived from an EMBL/GenBank/DDBJ whole genome shotgun (WGS) entry which is preliminary data.</text>
</comment>
<feature type="transmembrane region" description="Helical" evidence="1">
    <location>
        <begin position="85"/>
        <end position="103"/>
    </location>
</feature>
<organism evidence="3 4">
    <name type="scientific">Pedobacter miscanthi</name>
    <dbReference type="NCBI Taxonomy" id="2259170"/>
    <lineage>
        <taxon>Bacteria</taxon>
        <taxon>Pseudomonadati</taxon>
        <taxon>Bacteroidota</taxon>
        <taxon>Sphingobacteriia</taxon>
        <taxon>Sphingobacteriales</taxon>
        <taxon>Sphingobacteriaceae</taxon>
        <taxon>Pedobacter</taxon>
    </lineage>
</organism>
<reference evidence="3 4" key="1">
    <citation type="submission" date="2018-07" db="EMBL/GenBank/DDBJ databases">
        <title>A draft genome of a endophytic bacteria, a new species of Pedobacter.</title>
        <authorList>
            <person name="Zhang Z.D."/>
            <person name="Chen Z.J."/>
        </authorList>
    </citation>
    <scope>NUCLEOTIDE SEQUENCE [LARGE SCALE GENOMIC DNA]</scope>
    <source>
        <strain evidence="3 4">RS10</strain>
    </source>
</reference>
<gene>
    <name evidence="3" type="ORF">DRW42_08535</name>
</gene>
<keyword evidence="1" id="KW-0812">Transmembrane</keyword>
<keyword evidence="1" id="KW-1133">Transmembrane helix</keyword>
<protein>
    <submittedName>
        <fullName evidence="3">DUF4395 domain-containing protein</fullName>
    </submittedName>
</protein>
<feature type="transmembrane region" description="Helical" evidence="1">
    <location>
        <begin position="20"/>
        <end position="49"/>
    </location>
</feature>
<dbReference type="Proteomes" id="UP000252081">
    <property type="component" value="Unassembled WGS sequence"/>
</dbReference>
<feature type="domain" description="DUF4395" evidence="2">
    <location>
        <begin position="12"/>
        <end position="139"/>
    </location>
</feature>
<feature type="transmembrane region" description="Helical" evidence="1">
    <location>
        <begin position="109"/>
        <end position="138"/>
    </location>
</feature>
<dbReference type="Pfam" id="PF14340">
    <property type="entry name" value="DUF4395"/>
    <property type="match status" value="1"/>
</dbReference>
<dbReference type="OrthoDB" id="1261922at2"/>
<evidence type="ECO:0000256" key="1">
    <source>
        <dbReference type="SAM" id="Phobius"/>
    </source>
</evidence>
<sequence length="147" mass="16346">MELSCPVSAERVNENVVRIIAFIVALMAIASMVFSNYWAIVFLIFDFALRAFTTGKWSLLKFIAVKISDGLALSPKMKDLAPKKFAATLGFVFCLLITATFLFDFYTLALILTSIMTVFALLESLFAICVGCHIYSFLQVFAKKSQA</sequence>
<dbReference type="EMBL" id="QNQU01000006">
    <property type="protein sequence ID" value="RBQ08744.1"/>
    <property type="molecule type" value="Genomic_DNA"/>
</dbReference>
<name>A0A366L612_9SPHI</name>
<proteinExistence type="predicted"/>
<dbReference type="AlphaFoldDB" id="A0A366L612"/>